<dbReference type="Pfam" id="PF25917">
    <property type="entry name" value="BSH_RND"/>
    <property type="match status" value="1"/>
</dbReference>
<comment type="similarity">
    <text evidence="1">Belongs to the membrane fusion protein (MFP) (TC 8.A.1) family.</text>
</comment>
<dbReference type="PANTHER" id="PTHR30469:SF15">
    <property type="entry name" value="HLYD FAMILY OF SECRETION PROTEINS"/>
    <property type="match status" value="1"/>
</dbReference>
<dbReference type="Gene3D" id="1.10.287.470">
    <property type="entry name" value="Helix hairpin bin"/>
    <property type="match status" value="1"/>
</dbReference>
<dbReference type="AlphaFoldDB" id="G2DZM1"/>
<dbReference type="InterPro" id="IPR058625">
    <property type="entry name" value="MdtA-like_BSH"/>
</dbReference>
<feature type="region of interest" description="Disordered" evidence="3">
    <location>
        <begin position="31"/>
        <end position="85"/>
    </location>
</feature>
<proteinExistence type="inferred from homology"/>
<dbReference type="Gene3D" id="2.40.50.100">
    <property type="match status" value="1"/>
</dbReference>
<name>G2DZM1_9GAMM</name>
<evidence type="ECO:0000259" key="4">
    <source>
        <dbReference type="Pfam" id="PF25917"/>
    </source>
</evidence>
<gene>
    <name evidence="5" type="ORF">ThidrDRAFT_1484</name>
</gene>
<evidence type="ECO:0000256" key="1">
    <source>
        <dbReference type="ARBA" id="ARBA00009477"/>
    </source>
</evidence>
<dbReference type="SUPFAM" id="SSF111369">
    <property type="entry name" value="HlyD-like secretion proteins"/>
    <property type="match status" value="1"/>
</dbReference>
<dbReference type="Proteomes" id="UP000004200">
    <property type="component" value="Unassembled WGS sequence"/>
</dbReference>
<dbReference type="InterPro" id="IPR006143">
    <property type="entry name" value="RND_pump_MFP"/>
</dbReference>
<dbReference type="RefSeq" id="WP_007040198.1">
    <property type="nucleotide sequence ID" value="NZ_AFWT01000008.1"/>
</dbReference>
<accession>G2DZM1</accession>
<dbReference type="Gene3D" id="2.40.30.170">
    <property type="match status" value="1"/>
</dbReference>
<dbReference type="EMBL" id="AFWT01000008">
    <property type="protein sequence ID" value="EGV32248.1"/>
    <property type="molecule type" value="Genomic_DNA"/>
</dbReference>
<dbReference type="STRING" id="765913.ThidrDRAFT_1484"/>
<evidence type="ECO:0000313" key="6">
    <source>
        <dbReference type="Proteomes" id="UP000004200"/>
    </source>
</evidence>
<reference evidence="5 6" key="1">
    <citation type="submission" date="2011-06" db="EMBL/GenBank/DDBJ databases">
        <title>The draft genome of Thiorhodococcus drewsii AZ1.</title>
        <authorList>
            <consortium name="US DOE Joint Genome Institute (JGI-PGF)"/>
            <person name="Lucas S."/>
            <person name="Han J."/>
            <person name="Lapidus A."/>
            <person name="Cheng J.-F."/>
            <person name="Goodwin L."/>
            <person name="Pitluck S."/>
            <person name="Peters L."/>
            <person name="Land M.L."/>
            <person name="Hauser L."/>
            <person name="Vogl K."/>
            <person name="Liu Z."/>
            <person name="Imhoff J."/>
            <person name="Thiel V."/>
            <person name="Frigaard N.-U."/>
            <person name="Bryant D.A."/>
            <person name="Woyke T.J."/>
        </authorList>
    </citation>
    <scope>NUCLEOTIDE SEQUENCE [LARGE SCALE GENOMIC DNA]</scope>
    <source>
        <strain evidence="5 6">AZ1</strain>
    </source>
</reference>
<dbReference type="GO" id="GO:1990281">
    <property type="term" value="C:efflux pump complex"/>
    <property type="evidence" value="ECO:0007669"/>
    <property type="project" value="TreeGrafter"/>
</dbReference>
<protein>
    <submittedName>
        <fullName evidence="5">Efflux transporter, RND family, MFP subunit</fullName>
    </submittedName>
</protein>
<dbReference type="NCBIfam" id="TIGR01730">
    <property type="entry name" value="RND_mfp"/>
    <property type="match status" value="1"/>
</dbReference>
<sequence length="424" mass="45036">MSSRSRQWLVFIAALVLLAGAGLYVQTHLHGPGGRSGGPPGAGGPPSQAGSKPEPKGGPSESAPPGGAAPKGSGTTTQRPDVRVVRVTPARYQAQVSGYGEARAHYALTLTAQVSGRVDALSEHLESGQRVAKGDVLVQLEDSDYRAAVASAENDLASARLALLEEERQGVQAAAEWKASGLRGKPDSELVLRKPQLAAAKAAVAHAEATLVSAREDLAETRITAPFDALVVERSVAPGSYVQAGTQVASLYSLDRLEVSVALSARDWSTLPDTQTLTRGDWPARLTSVEDGQVWTGRVLRAERHLDETTRQRALVIAVDRPLDRALPLLPGTFVEAEVAGRELDGLWRLPSAALSQRGEIWRVDPEGSLERFTAEPVFSDAQGIYIEAPETLSDSAQQVLVHPLNGYLPGMAVNPVEVSRDED</sequence>
<feature type="coiled-coil region" evidence="2">
    <location>
        <begin position="147"/>
        <end position="217"/>
    </location>
</feature>
<keyword evidence="2" id="KW-0175">Coiled coil</keyword>
<evidence type="ECO:0000313" key="5">
    <source>
        <dbReference type="EMBL" id="EGV32248.1"/>
    </source>
</evidence>
<evidence type="ECO:0000256" key="3">
    <source>
        <dbReference type="SAM" id="MobiDB-lite"/>
    </source>
</evidence>
<dbReference type="PANTHER" id="PTHR30469">
    <property type="entry name" value="MULTIDRUG RESISTANCE PROTEIN MDTA"/>
    <property type="match status" value="1"/>
</dbReference>
<dbReference type="OrthoDB" id="9781888at2"/>
<feature type="domain" description="Multidrug resistance protein MdtA-like barrel-sandwich hybrid" evidence="4">
    <location>
        <begin position="109"/>
        <end position="249"/>
    </location>
</feature>
<feature type="compositionally biased region" description="Low complexity" evidence="3">
    <location>
        <begin position="45"/>
        <end position="74"/>
    </location>
</feature>
<dbReference type="GO" id="GO:0015562">
    <property type="term" value="F:efflux transmembrane transporter activity"/>
    <property type="evidence" value="ECO:0007669"/>
    <property type="project" value="TreeGrafter"/>
</dbReference>
<keyword evidence="6" id="KW-1185">Reference proteome</keyword>
<organism evidence="5 6">
    <name type="scientific">Thiorhodococcus drewsii AZ1</name>
    <dbReference type="NCBI Taxonomy" id="765913"/>
    <lineage>
        <taxon>Bacteria</taxon>
        <taxon>Pseudomonadati</taxon>
        <taxon>Pseudomonadota</taxon>
        <taxon>Gammaproteobacteria</taxon>
        <taxon>Chromatiales</taxon>
        <taxon>Chromatiaceae</taxon>
        <taxon>Thiorhodococcus</taxon>
    </lineage>
</organism>
<dbReference type="eggNOG" id="COG0845">
    <property type="taxonomic scope" value="Bacteria"/>
</dbReference>
<comment type="caution">
    <text evidence="5">The sequence shown here is derived from an EMBL/GenBank/DDBJ whole genome shotgun (WGS) entry which is preliminary data.</text>
</comment>
<evidence type="ECO:0000256" key="2">
    <source>
        <dbReference type="SAM" id="Coils"/>
    </source>
</evidence>
<feature type="compositionally biased region" description="Gly residues" evidence="3">
    <location>
        <begin position="31"/>
        <end position="41"/>
    </location>
</feature>